<dbReference type="Proteomes" id="UP001214628">
    <property type="component" value="Chromosome 3"/>
</dbReference>
<dbReference type="Pfam" id="PF04157">
    <property type="entry name" value="EAP30"/>
    <property type="match status" value="1"/>
</dbReference>
<dbReference type="InterPro" id="IPR040608">
    <property type="entry name" value="Snf8/Vps36"/>
</dbReference>
<sequence length="303" mass="34198">MRRGTGIAALERQTQYSAHYTKLSKEINESTVDELRREISSFRRSLRTFALAHRKDLRQNPEFRHAFQQMCTSMLVDPLAGHPSTAAAGSRLGKVGELWNDLLGFSDWQHELSVQIVDVCVSTRQKNGGIISMNDLLAGIMRLRRSSECDHDFSDAHITSKDIQRSIQALKPLGCGYEVFSLNNQLMVRTLPMELNDDTIAILQHLSSDASQTDQTGLCFVTAHDAETSASSYLRGWTPLRAQRALDDMSISEGLLWMDIVPDDIPCESEDARRRYYSYSLAEHNPRITESELPHYVAGDRAH</sequence>
<gene>
    <name evidence="2" type="primary">dot2</name>
    <name evidence="2" type="ORF">MPSI1_002711</name>
</gene>
<evidence type="ECO:0000313" key="3">
    <source>
        <dbReference type="Proteomes" id="UP001214628"/>
    </source>
</evidence>
<dbReference type="Gene3D" id="6.10.140.180">
    <property type="match status" value="1"/>
</dbReference>
<dbReference type="PANTHER" id="PTHR12806:SF0">
    <property type="entry name" value="VACUOLAR-SORTING PROTEIN SNF8"/>
    <property type="match status" value="1"/>
</dbReference>
<comment type="similarity">
    <text evidence="1">Belongs to the SNF8 family.</text>
</comment>
<dbReference type="SUPFAM" id="SSF46785">
    <property type="entry name" value="Winged helix' DNA-binding domain"/>
    <property type="match status" value="1"/>
</dbReference>
<dbReference type="GO" id="GO:0000814">
    <property type="term" value="C:ESCRT II complex"/>
    <property type="evidence" value="ECO:0007669"/>
    <property type="project" value="InterPro"/>
</dbReference>
<evidence type="ECO:0000256" key="1">
    <source>
        <dbReference type="ARBA" id="ARBA00009834"/>
    </source>
</evidence>
<dbReference type="EMBL" id="CP118377">
    <property type="protein sequence ID" value="WFD44046.1"/>
    <property type="molecule type" value="Genomic_DNA"/>
</dbReference>
<keyword evidence="3" id="KW-1185">Reference proteome</keyword>
<evidence type="ECO:0000313" key="2">
    <source>
        <dbReference type="EMBL" id="WFD44046.1"/>
    </source>
</evidence>
<protein>
    <submittedName>
        <fullName evidence="2">ESCRT II complex subunit Dot2</fullName>
    </submittedName>
</protein>
<dbReference type="InterPro" id="IPR036390">
    <property type="entry name" value="WH_DNA-bd_sf"/>
</dbReference>
<reference evidence="2" key="1">
    <citation type="submission" date="2023-02" db="EMBL/GenBank/DDBJ databases">
        <title>Mating type loci evolution in Malassezia.</title>
        <authorList>
            <person name="Coelho M.A."/>
        </authorList>
    </citation>
    <scope>NUCLEOTIDE SEQUENCE</scope>
    <source>
        <strain evidence="2">CBS 14136</strain>
    </source>
</reference>
<dbReference type="GO" id="GO:0043328">
    <property type="term" value="P:protein transport to vacuole involved in ubiquitin-dependent protein catabolic process via the multivesicular body sorting pathway"/>
    <property type="evidence" value="ECO:0007669"/>
    <property type="project" value="TreeGrafter"/>
</dbReference>
<proteinExistence type="inferred from homology"/>
<dbReference type="AlphaFoldDB" id="A0AAF0F6L1"/>
<dbReference type="InterPro" id="IPR016689">
    <property type="entry name" value="ESCRT-2_cplx_Snf8"/>
</dbReference>
<dbReference type="Gene3D" id="1.10.10.10">
    <property type="entry name" value="Winged helix-like DNA-binding domain superfamily/Winged helix DNA-binding domain"/>
    <property type="match status" value="2"/>
</dbReference>
<dbReference type="PANTHER" id="PTHR12806">
    <property type="entry name" value="EAP30 SUBUNIT OF ELL COMPLEX"/>
    <property type="match status" value="1"/>
</dbReference>
<dbReference type="InterPro" id="IPR036388">
    <property type="entry name" value="WH-like_DNA-bd_sf"/>
</dbReference>
<accession>A0AAF0F6L1</accession>
<organism evidence="2 3">
    <name type="scientific">Malassezia psittaci</name>
    <dbReference type="NCBI Taxonomy" id="1821823"/>
    <lineage>
        <taxon>Eukaryota</taxon>
        <taxon>Fungi</taxon>
        <taxon>Dikarya</taxon>
        <taxon>Basidiomycota</taxon>
        <taxon>Ustilaginomycotina</taxon>
        <taxon>Malasseziomycetes</taxon>
        <taxon>Malasseziales</taxon>
        <taxon>Malasseziaceae</taxon>
        <taxon>Malassezia</taxon>
    </lineage>
</organism>
<name>A0AAF0F6L1_9BASI</name>